<name>A0A3B0TQ10_9ZZZZ</name>
<dbReference type="InterPro" id="IPR019291">
    <property type="entry name" value="Host_attachment_protein"/>
</dbReference>
<dbReference type="AlphaFoldDB" id="A0A3B0TQ10"/>
<organism evidence="1">
    <name type="scientific">hydrothermal vent metagenome</name>
    <dbReference type="NCBI Taxonomy" id="652676"/>
    <lineage>
        <taxon>unclassified sequences</taxon>
        <taxon>metagenomes</taxon>
        <taxon>ecological metagenomes</taxon>
    </lineage>
</organism>
<reference evidence="1" key="1">
    <citation type="submission" date="2018-06" db="EMBL/GenBank/DDBJ databases">
        <authorList>
            <person name="Zhirakovskaya E."/>
        </authorList>
    </citation>
    <scope>NUCLEOTIDE SEQUENCE</scope>
</reference>
<evidence type="ECO:0000313" key="1">
    <source>
        <dbReference type="EMBL" id="VAW18780.1"/>
    </source>
</evidence>
<dbReference type="EMBL" id="UOEO01000094">
    <property type="protein sequence ID" value="VAW18780.1"/>
    <property type="molecule type" value="Genomic_DNA"/>
</dbReference>
<evidence type="ECO:0008006" key="2">
    <source>
        <dbReference type="Google" id="ProtNLM"/>
    </source>
</evidence>
<accession>A0A3B0TQ10</accession>
<protein>
    <recommendedName>
        <fullName evidence="2">Host attachment protein</fullName>
    </recommendedName>
</protein>
<gene>
    <name evidence="1" type="ORF">MNBD_ALPHA12-2305</name>
</gene>
<dbReference type="Pfam" id="PF10116">
    <property type="entry name" value="Host_attach"/>
    <property type="match status" value="1"/>
</dbReference>
<proteinExistence type="predicted"/>
<sequence>MKPVITWILIADGARARILEHKGLGSGVAALKGMEFSAERLKSSEIMADKPGRAFASNGASRSAIEPKTDPVAKREADFMAMLAGVLNEKQTSAAFDRLVLIAAPRALGDLRKSLSEPVREIIYAELAKDLTKTPNDKIGKHLEEVMVV</sequence>